<sequence length="104" mass="12291">MFLQSQRTLIVERANSYGNECKDVDISIERTGRRKFRKRTPGVMAQCLDRFYGELDHRYMDDILITFGVVQPKILPTSTEEELRGIVQILRKSMMNLLQKKFYD</sequence>
<evidence type="ECO:0000313" key="2">
    <source>
        <dbReference type="Proteomes" id="UP001458880"/>
    </source>
</evidence>
<dbReference type="AlphaFoldDB" id="A0AAW1ISV9"/>
<name>A0AAW1ISV9_POPJA</name>
<organism evidence="1 2">
    <name type="scientific">Popillia japonica</name>
    <name type="common">Japanese beetle</name>
    <dbReference type="NCBI Taxonomy" id="7064"/>
    <lineage>
        <taxon>Eukaryota</taxon>
        <taxon>Metazoa</taxon>
        <taxon>Ecdysozoa</taxon>
        <taxon>Arthropoda</taxon>
        <taxon>Hexapoda</taxon>
        <taxon>Insecta</taxon>
        <taxon>Pterygota</taxon>
        <taxon>Neoptera</taxon>
        <taxon>Endopterygota</taxon>
        <taxon>Coleoptera</taxon>
        <taxon>Polyphaga</taxon>
        <taxon>Scarabaeiformia</taxon>
        <taxon>Scarabaeidae</taxon>
        <taxon>Rutelinae</taxon>
        <taxon>Popillia</taxon>
    </lineage>
</organism>
<proteinExistence type="predicted"/>
<gene>
    <name evidence="1" type="ORF">QE152_g35049</name>
</gene>
<dbReference type="EMBL" id="JASPKY010000575">
    <property type="protein sequence ID" value="KAK9692613.1"/>
    <property type="molecule type" value="Genomic_DNA"/>
</dbReference>
<evidence type="ECO:0000313" key="1">
    <source>
        <dbReference type="EMBL" id="KAK9692613.1"/>
    </source>
</evidence>
<dbReference type="Proteomes" id="UP001458880">
    <property type="component" value="Unassembled WGS sequence"/>
</dbReference>
<accession>A0AAW1ISV9</accession>
<comment type="caution">
    <text evidence="1">The sequence shown here is derived from an EMBL/GenBank/DDBJ whole genome shotgun (WGS) entry which is preliminary data.</text>
</comment>
<reference evidence="1 2" key="1">
    <citation type="journal article" date="2024" name="BMC Genomics">
        <title>De novo assembly and annotation of Popillia japonica's genome with initial clues to its potential as an invasive pest.</title>
        <authorList>
            <person name="Cucini C."/>
            <person name="Boschi S."/>
            <person name="Funari R."/>
            <person name="Cardaioli E."/>
            <person name="Iannotti N."/>
            <person name="Marturano G."/>
            <person name="Paoli F."/>
            <person name="Bruttini M."/>
            <person name="Carapelli A."/>
            <person name="Frati F."/>
            <person name="Nardi F."/>
        </authorList>
    </citation>
    <scope>NUCLEOTIDE SEQUENCE [LARGE SCALE GENOMIC DNA]</scope>
    <source>
        <strain evidence="1">DMR45628</strain>
    </source>
</reference>
<keyword evidence="2" id="KW-1185">Reference proteome</keyword>
<protein>
    <submittedName>
        <fullName evidence="1">Uncharacterized protein</fullName>
    </submittedName>
</protein>